<dbReference type="OrthoDB" id="2135133at2759"/>
<reference evidence="8" key="1">
    <citation type="submission" date="2020-01" db="EMBL/GenBank/DDBJ databases">
        <title>Genome sequence of Kobresia littledalei, the first chromosome-level genome in the family Cyperaceae.</title>
        <authorList>
            <person name="Qu G."/>
        </authorList>
    </citation>
    <scope>NUCLEOTIDE SEQUENCE</scope>
    <source>
        <strain evidence="8">C.B.Clarke</strain>
        <tissue evidence="8">Leaf</tissue>
    </source>
</reference>
<dbReference type="Gene3D" id="3.40.50.300">
    <property type="entry name" value="P-loop containing nucleotide triphosphate hydrolases"/>
    <property type="match status" value="1"/>
</dbReference>
<dbReference type="EMBL" id="SWLB01000018">
    <property type="protein sequence ID" value="KAF3326585.1"/>
    <property type="molecule type" value="Genomic_DNA"/>
</dbReference>
<gene>
    <name evidence="8" type="ORF">FCM35_KLT08215</name>
</gene>
<dbReference type="Pfam" id="PF02841">
    <property type="entry name" value="GBP_C"/>
    <property type="match status" value="1"/>
</dbReference>
<protein>
    <submittedName>
        <fullName evidence="8">Myosin-8-like protein</fullName>
    </submittedName>
</protein>
<evidence type="ECO:0000256" key="5">
    <source>
        <dbReference type="SAM" id="Coils"/>
    </source>
</evidence>
<keyword evidence="5" id="KW-0175">Coiled coil</keyword>
<evidence type="ECO:0000256" key="6">
    <source>
        <dbReference type="SAM" id="MobiDB-lite"/>
    </source>
</evidence>
<dbReference type="InterPro" id="IPR003191">
    <property type="entry name" value="Guanylate-bd/ATL_C"/>
</dbReference>
<keyword evidence="9" id="KW-1185">Reference proteome</keyword>
<evidence type="ECO:0000256" key="4">
    <source>
        <dbReference type="PROSITE-ProRule" id="PRU01052"/>
    </source>
</evidence>
<dbReference type="SUPFAM" id="SSF52540">
    <property type="entry name" value="P-loop containing nucleoside triphosphate hydrolases"/>
    <property type="match status" value="1"/>
</dbReference>
<dbReference type="GO" id="GO:0005525">
    <property type="term" value="F:GTP binding"/>
    <property type="evidence" value="ECO:0007669"/>
    <property type="project" value="UniProtKB-KW"/>
</dbReference>
<organism evidence="8 9">
    <name type="scientific">Carex littledalei</name>
    <dbReference type="NCBI Taxonomy" id="544730"/>
    <lineage>
        <taxon>Eukaryota</taxon>
        <taxon>Viridiplantae</taxon>
        <taxon>Streptophyta</taxon>
        <taxon>Embryophyta</taxon>
        <taxon>Tracheophyta</taxon>
        <taxon>Spermatophyta</taxon>
        <taxon>Magnoliopsida</taxon>
        <taxon>Liliopsida</taxon>
        <taxon>Poales</taxon>
        <taxon>Cyperaceae</taxon>
        <taxon>Cyperoideae</taxon>
        <taxon>Cariceae</taxon>
        <taxon>Carex</taxon>
        <taxon>Carex subgen. Euthyceras</taxon>
    </lineage>
</organism>
<feature type="region of interest" description="Disordered" evidence="6">
    <location>
        <begin position="1007"/>
        <end position="1045"/>
    </location>
</feature>
<feature type="coiled-coil region" evidence="5">
    <location>
        <begin position="502"/>
        <end position="536"/>
    </location>
</feature>
<feature type="compositionally biased region" description="Polar residues" evidence="6">
    <location>
        <begin position="1021"/>
        <end position="1034"/>
    </location>
</feature>
<evidence type="ECO:0000313" key="9">
    <source>
        <dbReference type="Proteomes" id="UP000623129"/>
    </source>
</evidence>
<keyword evidence="1" id="KW-0547">Nucleotide-binding</keyword>
<feature type="coiled-coil region" evidence="5">
    <location>
        <begin position="751"/>
        <end position="975"/>
    </location>
</feature>
<keyword evidence="2" id="KW-0378">Hydrolase</keyword>
<comment type="similarity">
    <text evidence="4">Belongs to the TRAFAC class dynamin-like GTPase superfamily. GB1/RHD3 GTPase family.</text>
</comment>
<evidence type="ECO:0000256" key="3">
    <source>
        <dbReference type="ARBA" id="ARBA00023134"/>
    </source>
</evidence>
<dbReference type="InterPro" id="IPR015894">
    <property type="entry name" value="Guanylate-bd_N"/>
</dbReference>
<dbReference type="Proteomes" id="UP000623129">
    <property type="component" value="Unassembled WGS sequence"/>
</dbReference>
<dbReference type="FunFam" id="3.40.50.300:FF:000723">
    <property type="entry name" value="Guanylate-binding family protein"/>
    <property type="match status" value="1"/>
</dbReference>
<dbReference type="SUPFAM" id="SSF48340">
    <property type="entry name" value="Interferon-induced guanylate-binding protein 1 (GBP1), C-terminal domain"/>
    <property type="match status" value="1"/>
</dbReference>
<feature type="compositionally biased region" description="Low complexity" evidence="6">
    <location>
        <begin position="19"/>
        <end position="37"/>
    </location>
</feature>
<dbReference type="Gene3D" id="1.20.1000.10">
    <property type="entry name" value="Guanylate-binding protein, C-terminal domain"/>
    <property type="match status" value="1"/>
</dbReference>
<dbReference type="InterPro" id="IPR036543">
    <property type="entry name" value="Guanylate-bd_C_sf"/>
</dbReference>
<proteinExistence type="inferred from homology"/>
<dbReference type="AlphaFoldDB" id="A0A833QJ22"/>
<keyword evidence="3" id="KW-0342">GTP-binding</keyword>
<dbReference type="InterPro" id="IPR030386">
    <property type="entry name" value="G_GB1_RHD3_dom"/>
</dbReference>
<dbReference type="GO" id="GO:0003924">
    <property type="term" value="F:GTPase activity"/>
    <property type="evidence" value="ECO:0007669"/>
    <property type="project" value="InterPro"/>
</dbReference>
<evidence type="ECO:0000259" key="7">
    <source>
        <dbReference type="PROSITE" id="PS51715"/>
    </source>
</evidence>
<feature type="domain" description="GB1/RHD3-type G" evidence="7">
    <location>
        <begin position="72"/>
        <end position="313"/>
    </location>
</feature>
<dbReference type="PANTHER" id="PTHR10751">
    <property type="entry name" value="GUANYLATE BINDING PROTEIN"/>
    <property type="match status" value="1"/>
</dbReference>
<dbReference type="Pfam" id="PF02263">
    <property type="entry name" value="GBP"/>
    <property type="match status" value="1"/>
</dbReference>
<dbReference type="FunFam" id="1.20.1000.10:FF:000003">
    <property type="entry name" value="Guanylate-binding family protein"/>
    <property type="match status" value="1"/>
</dbReference>
<accession>A0A833QJ22</accession>
<feature type="coiled-coil region" evidence="5">
    <location>
        <begin position="562"/>
        <end position="610"/>
    </location>
</feature>
<dbReference type="CDD" id="cd01851">
    <property type="entry name" value="GBP"/>
    <property type="match status" value="1"/>
</dbReference>
<evidence type="ECO:0000256" key="2">
    <source>
        <dbReference type="ARBA" id="ARBA00022801"/>
    </source>
</evidence>
<feature type="region of interest" description="Disordered" evidence="6">
    <location>
        <begin position="1"/>
        <end position="48"/>
    </location>
</feature>
<dbReference type="InterPro" id="IPR027417">
    <property type="entry name" value="P-loop_NTPase"/>
</dbReference>
<evidence type="ECO:0000256" key="1">
    <source>
        <dbReference type="ARBA" id="ARBA00022741"/>
    </source>
</evidence>
<evidence type="ECO:0000313" key="8">
    <source>
        <dbReference type="EMBL" id="KAF3326585.1"/>
    </source>
</evidence>
<comment type="caution">
    <text evidence="8">The sequence shown here is derived from an EMBL/GenBank/DDBJ whole genome shotgun (WGS) entry which is preliminary data.</text>
</comment>
<sequence length="1095" mass="123526">MMQMLGLRGGASRASSTPNPSHGSGNASSSSNFNSNSTKNMGPPRPLRLVYTDESGKFRMDEEAVATLQLVKGPIGVVSVCGRARQGKSFILNQLLGSSSGFQVASTHKPCTKGLWMWSAPLRQTALDGTEYSLLLLDSEGIDAYDQTGTYSTQIFSLAVLLSSMFIYNQMGGIDEAALDRLSLVTEMTKHIRVRASGGRTTASELGQFSPVFVWLLRDFYLDLAEDNRKITPRDYLELALRPTQGGRNMSAKNEIRESIRALFPDRECFTLVRPLNNEKDLQSLDQIPLERMRPEFRAGLDALTKFVFERTKPKQLGATVMTGPILAGLTQSFLDAINSGAVPTISSSWQSVEEGECRRAYDSAAEVYSSSFDRTKPAEEDTLREMHEEAVAKAISVFNDSAVGSGSARLKYEKQLQCFFKKSFEDYKRNIYLEAELQCTKKVQAMETKLRVACHASNAKLDDVVQLLDGMIAEYESSSQGPRKWKMLAVFLQQCLRGPLLDLFKRQLTQIETEKDSLRSRCTSSENQLALLKKQVEANETHRTEYLKRYEEAISDKQKISKDYAARVTELQSKCSKLEERCVTLAGTLDVTKRECTEWKRKYDRASIEQKAEEDKLRSQVAVLESRVNLSEGRLAAVREQAESAHDEASEWKKKYELAVGEAKSALQRAAVAQERTSMKVQEREDSLRAELADQLAAKDDEIIRLTAQISHSELQSAGLHSRLEVREVSNYFALGLFSNMQLLSNCIFVQNAESRLKNHESDSLHLKEEIKTLTEKLDSVKAEALSREKELQILKQEKDHLQEKYLSECKRFDEIDKRCKDAERDSKRAIELADEVRAEAATVQKEKAEYQRLAMERLASIERAQRQADMLEREKAKLADEIDKVKQSEADALSKVNLLEKRVEEREKEIEEMLDQNNQQRSSTVQVLEGLLATEREARGEANRRAEALSLQLQATQGKLDMLQQEMTATRLNESALDSRLKGKRSKSDFMGTESVHDMDIDEEEWGKRKKRSKSTTSPFKGNNNNVTTSEDGGSVFRGEGNVESPGEDYMKFTVLKLKQELTKHGFGAQLLQLKNPNKKDILALYEKHVISK</sequence>
<dbReference type="PROSITE" id="PS51715">
    <property type="entry name" value="G_GB1_RHD3"/>
    <property type="match status" value="1"/>
</dbReference>
<name>A0A833QJ22_9POAL</name>